<protein>
    <recommendedName>
        <fullName evidence="3">Cupin domain-containing protein</fullName>
    </recommendedName>
</protein>
<dbReference type="Gene3D" id="2.60.120.10">
    <property type="entry name" value="Jelly Rolls"/>
    <property type="match status" value="1"/>
</dbReference>
<evidence type="ECO:0000313" key="2">
    <source>
        <dbReference type="Proteomes" id="UP000199391"/>
    </source>
</evidence>
<reference evidence="2" key="1">
    <citation type="submission" date="2016-10" db="EMBL/GenBank/DDBJ databases">
        <authorList>
            <person name="Varghese N."/>
            <person name="Submissions S."/>
        </authorList>
    </citation>
    <scope>NUCLEOTIDE SEQUENCE [LARGE SCALE GENOMIC DNA]</scope>
    <source>
        <strain evidence="2">CGMCC 1.11014</strain>
    </source>
</reference>
<accession>A0A1I7IGN7</accession>
<dbReference type="OrthoDB" id="713485at2"/>
<dbReference type="InterPro" id="IPR014710">
    <property type="entry name" value="RmlC-like_jellyroll"/>
</dbReference>
<dbReference type="InterPro" id="IPR047142">
    <property type="entry name" value="OryJ/VirC-like"/>
</dbReference>
<dbReference type="SUPFAM" id="SSF51182">
    <property type="entry name" value="RmlC-like cupins"/>
    <property type="match status" value="1"/>
</dbReference>
<dbReference type="InterPro" id="IPR011051">
    <property type="entry name" value="RmlC_Cupin_sf"/>
</dbReference>
<dbReference type="AlphaFoldDB" id="A0A1I7IGN7"/>
<organism evidence="1 2">
    <name type="scientific">Pseudoduganella namucuonensis</name>
    <dbReference type="NCBI Taxonomy" id="1035707"/>
    <lineage>
        <taxon>Bacteria</taxon>
        <taxon>Pseudomonadati</taxon>
        <taxon>Pseudomonadota</taxon>
        <taxon>Betaproteobacteria</taxon>
        <taxon>Burkholderiales</taxon>
        <taxon>Oxalobacteraceae</taxon>
        <taxon>Telluria group</taxon>
        <taxon>Pseudoduganella</taxon>
    </lineage>
</organism>
<evidence type="ECO:0000313" key="1">
    <source>
        <dbReference type="EMBL" id="SFU72081.1"/>
    </source>
</evidence>
<gene>
    <name evidence="1" type="ORF">SAMN05216552_100825</name>
</gene>
<keyword evidence="2" id="KW-1185">Reference proteome</keyword>
<name>A0A1I7IGN7_9BURK</name>
<dbReference type="Proteomes" id="UP000199391">
    <property type="component" value="Unassembled WGS sequence"/>
</dbReference>
<dbReference type="CDD" id="cd02231">
    <property type="entry name" value="cupin_BLL6423-like"/>
    <property type="match status" value="1"/>
</dbReference>
<proteinExistence type="predicted"/>
<dbReference type="PANTHER" id="PTHR36156">
    <property type="entry name" value="SLR2101 PROTEIN"/>
    <property type="match status" value="1"/>
</dbReference>
<dbReference type="RefSeq" id="WP_093555506.1">
    <property type="nucleotide sequence ID" value="NZ_FPBO01000008.1"/>
</dbReference>
<sequence length="203" mass="21415">MASDPGNNEGVPLILRRVVTGHDDGGASLVALDTAPPRSDAFRHIPGMMSRLVWATEAAPALPFAGADPTPAVASMVPPAGGTRFLVVTFPPDSVFAAPRFDPAAAAAENLALNPGLAERFEADGMHATPTVDYGIVLDGEIWLELDDGRAELLRRHDVVVQNGTRHAWRNKSGRSATLAFVLIGAEAGAERAISTHTRNTHD</sequence>
<dbReference type="EMBL" id="FPBO01000008">
    <property type="protein sequence ID" value="SFU72081.1"/>
    <property type="molecule type" value="Genomic_DNA"/>
</dbReference>
<evidence type="ECO:0008006" key="3">
    <source>
        <dbReference type="Google" id="ProtNLM"/>
    </source>
</evidence>
<dbReference type="PANTHER" id="PTHR36156:SF2">
    <property type="entry name" value="CUPIN TYPE-2 DOMAIN-CONTAINING PROTEIN"/>
    <property type="match status" value="1"/>
</dbReference>
<dbReference type="STRING" id="1035707.SAMN05216552_100825"/>